<feature type="domain" description="TonB C-terminal" evidence="3">
    <location>
        <begin position="563"/>
        <end position="654"/>
    </location>
</feature>
<evidence type="ECO:0000256" key="1">
    <source>
        <dbReference type="PROSITE-ProRule" id="PRU00339"/>
    </source>
</evidence>
<dbReference type="Pfam" id="PF03544">
    <property type="entry name" value="TonB_C"/>
    <property type="match status" value="1"/>
</dbReference>
<feature type="chain" id="PRO_5012625308" evidence="2">
    <location>
        <begin position="27"/>
        <end position="654"/>
    </location>
</feature>
<feature type="signal peptide" evidence="2">
    <location>
        <begin position="1"/>
        <end position="26"/>
    </location>
</feature>
<dbReference type="PROSITE" id="PS52015">
    <property type="entry name" value="TONB_CTD"/>
    <property type="match status" value="1"/>
</dbReference>
<keyword evidence="2" id="KW-0732">Signal</keyword>
<dbReference type="SUPFAM" id="SSF48452">
    <property type="entry name" value="TPR-like"/>
    <property type="match status" value="1"/>
</dbReference>
<feature type="repeat" description="TPR" evidence="1">
    <location>
        <begin position="118"/>
        <end position="151"/>
    </location>
</feature>
<proteinExistence type="predicted"/>
<reference evidence="4 5" key="1">
    <citation type="submission" date="2017-03" db="EMBL/GenBank/DDBJ databases">
        <title>Genome sequence of Sphingomonas mucosissima DSM 17494.</title>
        <authorList>
            <person name="Poehlein A."/>
            <person name="Wuebbeler J.H."/>
            <person name="Steinbuechel A."/>
            <person name="Daniel R."/>
        </authorList>
    </citation>
    <scope>NUCLEOTIDE SEQUENCE [LARGE SCALE GENOMIC DNA]</scope>
    <source>
        <strain evidence="4 5">DSM 17494</strain>
    </source>
</reference>
<comment type="caution">
    <text evidence="4">The sequence shown here is derived from an EMBL/GenBank/DDBJ whole genome shotgun (WGS) entry which is preliminary data.</text>
</comment>
<dbReference type="SUPFAM" id="SSF74653">
    <property type="entry name" value="TolA/TonB C-terminal domain"/>
    <property type="match status" value="2"/>
</dbReference>
<evidence type="ECO:0000259" key="3">
    <source>
        <dbReference type="PROSITE" id="PS52015"/>
    </source>
</evidence>
<accession>A0A245ZJ00</accession>
<dbReference type="EMBL" id="NBBJ01000003">
    <property type="protein sequence ID" value="OWK29718.1"/>
    <property type="molecule type" value="Genomic_DNA"/>
</dbReference>
<evidence type="ECO:0000313" key="4">
    <source>
        <dbReference type="EMBL" id="OWK29718.1"/>
    </source>
</evidence>
<dbReference type="PROSITE" id="PS50005">
    <property type="entry name" value="TPR"/>
    <property type="match status" value="1"/>
</dbReference>
<keyword evidence="5" id="KW-1185">Reference proteome</keyword>
<evidence type="ECO:0000313" key="5">
    <source>
        <dbReference type="Proteomes" id="UP000197783"/>
    </source>
</evidence>
<gene>
    <name evidence="4" type="ORF">SPMU_21380</name>
</gene>
<dbReference type="Proteomes" id="UP000197783">
    <property type="component" value="Unassembled WGS sequence"/>
</dbReference>
<dbReference type="InterPro" id="IPR019734">
    <property type="entry name" value="TPR_rpt"/>
</dbReference>
<dbReference type="AlphaFoldDB" id="A0A245ZJ00"/>
<protein>
    <submittedName>
        <fullName evidence="4">Gram-negative bacterial tonB protein</fullName>
    </submittedName>
</protein>
<keyword evidence="1" id="KW-0802">TPR repeat</keyword>
<name>A0A245ZJ00_9SPHN</name>
<sequence>MVFLPQQGDYKMLYLLALLAAGQAAAPAPPGAASLQQRFDAASQAAARPGRCEEAIAGFEAIERSGAARRNALVAAAIDVRKGRCLVTVGRDAEGETAIKRGLPQLQARGASFADDVREANIMLGQAAVRRSDYDAAVAEYQRALDGSEGTQRILPLLLMAQTLMFDHDGRALRHAEEARTIVTTTPGLSKRDVARVQTIYARVLLNEGRDKEAYAVLRDSLAKQGGLGLKVSLDDIATRSDLAIAALRNKDVEAARRYLVYTGAGRMKDQPFSRAVDMEPPACNPAAGVKPEDVAIVEFTLDTDGHVSDVTPIFTTGGRASAIAFTEAVRDWSWKPEDAKAIPLIFRASTRIELRCLRAPEAPSIFTPSQEVMNTWFDSRGLGRPAWADMPEARALPLQRTAADEAGIAGLRGMMAVALSPLAERKEREAMSARALARAAEVGAPPAAQVLLSGYDMKNYDGAKYRAALRQTLADPRVAADPISAATLRLAIAAPRYKAKPPADALALLEPVIAAPFPANHPLKIAALLSKADVLAQARDYAGAQAAFQQTGLTAEQCSLFGLTPALTRAGGGSSDYPDAAFQFGFEGWVRAEFDVTADGRTATQRAVAAYPPFIFNDAAMGVVRGARFTSSYRPEGALACSGQQRAIVFSMP</sequence>
<dbReference type="GO" id="GO:0055085">
    <property type="term" value="P:transmembrane transport"/>
    <property type="evidence" value="ECO:0007669"/>
    <property type="project" value="InterPro"/>
</dbReference>
<evidence type="ECO:0000256" key="2">
    <source>
        <dbReference type="SAM" id="SignalP"/>
    </source>
</evidence>
<dbReference type="Gene3D" id="3.30.1150.10">
    <property type="match status" value="1"/>
</dbReference>
<dbReference type="InterPro" id="IPR037682">
    <property type="entry name" value="TonB_C"/>
</dbReference>
<dbReference type="Gene3D" id="1.25.40.10">
    <property type="entry name" value="Tetratricopeptide repeat domain"/>
    <property type="match status" value="1"/>
</dbReference>
<organism evidence="4 5">
    <name type="scientific">Sphingomonas mucosissima</name>
    <dbReference type="NCBI Taxonomy" id="370959"/>
    <lineage>
        <taxon>Bacteria</taxon>
        <taxon>Pseudomonadati</taxon>
        <taxon>Pseudomonadota</taxon>
        <taxon>Alphaproteobacteria</taxon>
        <taxon>Sphingomonadales</taxon>
        <taxon>Sphingomonadaceae</taxon>
        <taxon>Sphingomonas</taxon>
    </lineage>
</organism>
<dbReference type="InterPro" id="IPR011990">
    <property type="entry name" value="TPR-like_helical_dom_sf"/>
</dbReference>
<dbReference type="Gene3D" id="3.30.2420.10">
    <property type="entry name" value="TonB"/>
    <property type="match status" value="1"/>
</dbReference>